<name>A0A813A0J6_9DINO</name>
<feature type="region of interest" description="Disordered" evidence="1">
    <location>
        <begin position="186"/>
        <end position="206"/>
    </location>
</feature>
<evidence type="ECO:0000313" key="3">
    <source>
        <dbReference type="Proteomes" id="UP000601435"/>
    </source>
</evidence>
<feature type="non-terminal residue" evidence="2">
    <location>
        <position position="1"/>
    </location>
</feature>
<dbReference type="Proteomes" id="UP000601435">
    <property type="component" value="Unassembled WGS sequence"/>
</dbReference>
<dbReference type="AlphaFoldDB" id="A0A813A0J6"/>
<keyword evidence="3" id="KW-1185">Reference proteome</keyword>
<organism evidence="2 3">
    <name type="scientific">Symbiodinium necroappetens</name>
    <dbReference type="NCBI Taxonomy" id="1628268"/>
    <lineage>
        <taxon>Eukaryota</taxon>
        <taxon>Sar</taxon>
        <taxon>Alveolata</taxon>
        <taxon>Dinophyceae</taxon>
        <taxon>Suessiales</taxon>
        <taxon>Symbiodiniaceae</taxon>
        <taxon>Symbiodinium</taxon>
    </lineage>
</organism>
<protein>
    <submittedName>
        <fullName evidence="2">Uncharacterized protein</fullName>
    </submittedName>
</protein>
<reference evidence="2" key="1">
    <citation type="submission" date="2021-02" db="EMBL/GenBank/DDBJ databases">
        <authorList>
            <person name="Dougan E. K."/>
            <person name="Rhodes N."/>
            <person name="Thang M."/>
            <person name="Chan C."/>
        </authorList>
    </citation>
    <scope>NUCLEOTIDE SEQUENCE</scope>
</reference>
<comment type="caution">
    <text evidence="2">The sequence shown here is derived from an EMBL/GenBank/DDBJ whole genome shotgun (WGS) entry which is preliminary data.</text>
</comment>
<sequence>MSDDSNNVISLFEGIPEFEGDPPTPPGHDEISYTAEGIIGWLNSVANGHDRHYCLSHVFSSVAVHSRRAPRKGDSGYLTAYQRDRVLKAVRAARYKNPSMFWEDTAVTREITRQGFDALEKLIELWTYDLFGPEPGDTEEHLDIYAYARIFQNLMHNISLAEEIEERMKARAAKDVAKIRSMALGSGSTPELATSPKRKTSKRANEWRPTISTKRWRCSSAGAIGGDLRHTPQECRETLKATFLELAPEIRAAAEESVPPDDILHGLGNTLAMLFSDAEDGFQRDRLNYACILYGQLRIAFHRRDLSDRGYQLAAAIAWKQFAETPRAELSGYANAQATRQQALRMQQLYAAGASPSEQAALIGVQNFGQTPEGFRFDVNTRSGDNRYNTDMVTATNTANNVRDNQRATITSLFGSLDEGQIAPAVPQNVMGAVGLPAIDQRNGLPARALTDDEVLGAVLDGMDPEMQQAIAFGNTAVETVQTPNGPRIETRFGSVGQAPAATGGNDTSAAEEQILRLSQQFIDTGLTTDPAEARNLAIGIVDNRYTKSRHPVTGEAIVLDVATGQPVTRGGGQPTPTAGGTFDGAFNAANNATDPTLDAIMRDEAGGESQFGTRFSNSPEAFGVGGALTGGINTVFDAVGAPAPYPEVQQTQADFDVLRESLLNDIGNAYNRQPPSWLLRNIEALTPRAGNVFEGAGTAQSKLNAIGRQLTDELSTAEETLRGELSPTNRQETETRVIGLRAAIGRVTDALQSFGTEGDQPGGGQRATPTGSTGNGGDQEVGADVMNSTLPPGFVRDQPPTAREGIPQITVRYSDPPPPPEGFVLDSGGQEAAPEQRPHGAAFLNQGIAQGLGLPVDLISGLVNSGVVGVNAVTGLEIPTIDEPFGGSASINRGLNALPGVSAAPPDMPPETLIEHIFAGAGGAAGSVGPVGLAGRLMSSTASPMAQAVGNTLTQPFTQAPVRGFASEIAAGAGAGAGMDVADQLAPDNPLAATAGALFGGVAGGAGPYLAWEGVKRTPVIGGSIAAGTRLAAGEIAPFTEAGAMERARRRMAGLVEDPDAAIEGLNTPTIGGLSPSVST</sequence>
<feature type="region of interest" description="Disordered" evidence="1">
    <location>
        <begin position="754"/>
        <end position="803"/>
    </location>
</feature>
<evidence type="ECO:0000256" key="1">
    <source>
        <dbReference type="SAM" id="MobiDB-lite"/>
    </source>
</evidence>
<evidence type="ECO:0000313" key="2">
    <source>
        <dbReference type="EMBL" id="CAE7845017.1"/>
    </source>
</evidence>
<gene>
    <name evidence="2" type="ORF">SNEC2469_LOCUS25924</name>
</gene>
<dbReference type="EMBL" id="CAJNJA010051859">
    <property type="protein sequence ID" value="CAE7845017.1"/>
    <property type="molecule type" value="Genomic_DNA"/>
</dbReference>
<proteinExistence type="predicted"/>
<accession>A0A813A0J6</accession>